<evidence type="ECO:0000256" key="6">
    <source>
        <dbReference type="SAM" id="MobiDB-lite"/>
    </source>
</evidence>
<gene>
    <name evidence="9" type="ORF">F9U64_00140</name>
</gene>
<keyword evidence="5" id="KW-0175">Coiled coil</keyword>
<dbReference type="PANTHER" id="PTHR42792">
    <property type="entry name" value="FLAGELLIN"/>
    <property type="match status" value="1"/>
</dbReference>
<dbReference type="Pfam" id="PF00669">
    <property type="entry name" value="Flagellin_N"/>
    <property type="match status" value="1"/>
</dbReference>
<comment type="caution">
    <text evidence="9">The sequence shown here is derived from an EMBL/GenBank/DDBJ whole genome shotgun (WGS) entry which is preliminary data.</text>
</comment>
<feature type="domain" description="Flagellin N-terminal" evidence="7">
    <location>
        <begin position="3"/>
        <end position="138"/>
    </location>
</feature>
<comment type="function">
    <text evidence="4">Flagellin is the subunit protein which polymerizes to form the filaments of bacterial flagella.</text>
</comment>
<dbReference type="Pfam" id="PF00700">
    <property type="entry name" value="Flagellin_C"/>
    <property type="match status" value="1"/>
</dbReference>
<dbReference type="PANTHER" id="PTHR42792:SF2">
    <property type="entry name" value="FLAGELLIN"/>
    <property type="match status" value="1"/>
</dbReference>
<evidence type="ECO:0000313" key="9">
    <source>
        <dbReference type="EMBL" id="KAB8139477.1"/>
    </source>
</evidence>
<dbReference type="SUPFAM" id="SSF64518">
    <property type="entry name" value="Phase 1 flagellin"/>
    <property type="match status" value="2"/>
</dbReference>
<proteinExistence type="inferred from homology"/>
<dbReference type="GO" id="GO:0009288">
    <property type="term" value="C:bacterial-type flagellum"/>
    <property type="evidence" value="ECO:0007669"/>
    <property type="project" value="UniProtKB-SubCell"/>
</dbReference>
<dbReference type="InterPro" id="IPR001492">
    <property type="entry name" value="Flagellin"/>
</dbReference>
<evidence type="ECO:0000256" key="2">
    <source>
        <dbReference type="ARBA" id="ARBA00020110"/>
    </source>
</evidence>
<dbReference type="RefSeq" id="WP_153400752.1">
    <property type="nucleotide sequence ID" value="NZ_ML762424.1"/>
</dbReference>
<evidence type="ECO:0000256" key="5">
    <source>
        <dbReference type="SAM" id="Coils"/>
    </source>
</evidence>
<keyword evidence="4" id="KW-0964">Secreted</keyword>
<organism evidence="9 10">
    <name type="scientific">Gracilibacillus oryzae</name>
    <dbReference type="NCBI Taxonomy" id="1672701"/>
    <lineage>
        <taxon>Bacteria</taxon>
        <taxon>Bacillati</taxon>
        <taxon>Bacillota</taxon>
        <taxon>Bacilli</taxon>
        <taxon>Bacillales</taxon>
        <taxon>Bacillaceae</taxon>
        <taxon>Gracilibacillus</taxon>
    </lineage>
</organism>
<dbReference type="InterPro" id="IPR046358">
    <property type="entry name" value="Flagellin_C"/>
</dbReference>
<evidence type="ECO:0000256" key="4">
    <source>
        <dbReference type="RuleBase" id="RU362073"/>
    </source>
</evidence>
<dbReference type="Gene3D" id="3.30.70.2120">
    <property type="match status" value="1"/>
</dbReference>
<dbReference type="GO" id="GO:0005198">
    <property type="term" value="F:structural molecule activity"/>
    <property type="evidence" value="ECO:0007669"/>
    <property type="project" value="UniProtKB-UniRule"/>
</dbReference>
<protein>
    <recommendedName>
        <fullName evidence="2 4">Flagellin</fullName>
    </recommendedName>
</protein>
<comment type="subcellular location">
    <subcellularLocation>
        <location evidence="4">Secreted</location>
    </subcellularLocation>
    <subcellularLocation>
        <location evidence="4">Bacterial flagellum</location>
    </subcellularLocation>
</comment>
<comment type="similarity">
    <text evidence="1 4">Belongs to the bacterial flagellin family.</text>
</comment>
<dbReference type="InterPro" id="IPR001029">
    <property type="entry name" value="Flagellin_N"/>
</dbReference>
<name>A0A7C8KV82_9BACI</name>
<dbReference type="PRINTS" id="PR00207">
    <property type="entry name" value="FLAGELLIN"/>
</dbReference>
<evidence type="ECO:0000259" key="7">
    <source>
        <dbReference type="Pfam" id="PF00669"/>
    </source>
</evidence>
<keyword evidence="10" id="KW-1185">Reference proteome</keyword>
<evidence type="ECO:0000259" key="8">
    <source>
        <dbReference type="Pfam" id="PF00700"/>
    </source>
</evidence>
<dbReference type="OrthoDB" id="9796789at2"/>
<dbReference type="EMBL" id="WEID01000001">
    <property type="protein sequence ID" value="KAB8139477.1"/>
    <property type="molecule type" value="Genomic_DNA"/>
</dbReference>
<dbReference type="Proteomes" id="UP000480246">
    <property type="component" value="Unassembled WGS sequence"/>
</dbReference>
<sequence length="841" mass="86872">MIINNNIPALNTYRQMGINQQANSNSMEKLSSGLRINKAGDDAAGLAISEKMRAQVRGLDQANRNSQDGISMIQTAEGALQETQNILQRMRELATQSANDTNVDVDREEIQKEMNQLTSEINRIGNTTEFNTQKLLNGGGEVKEIEMNTLQEGAAAGAFKGGTELTAVAAEAPVWDSGALTQLTNGDSGTFSFNGVEVTINASDIDGASTAHTIDGDGAITLTVDTSAAGDGDTAAKQATALIAAMNDYKNNHNGGENELKGLTIGGDNNGITFNGTTSMGDSLNSNGGITVSGDVTVAQTGAASVDTAGITEVTEGSSSIPITASTASTAAVAATWDSGNVDQITDGESGTISFAGVTISVTGTNNGSEGVTGTNQVGTNLVIDSASTTSADDQAKLIVDAFNAVKAEQGDSGSLANFSFSSDSSGNITITGTKEDGASNNSFELTSTGDVQSGSSAIDKSTTTEGVTEVRGEYNLELSTAFEKAGATLNIGGSTFTAVDGNADASKGEFNIGSSEEEQAISLAAAINADSSLNDRFDATTEGGKITLREKEMQATGAALTNGLVVGPTNDATQGKFSFNVDSSVEVGGKYSVEGVNIEVTDDADHKGLADGTAVLFSSDKTQQATNLANAIAANETLSQKYDVSASADRITLEQKAGKETMEDAEATSSSNKEDNFQASFQVGANTNQSMTIEINDMRAQALKVSGDETGTVTAKNGAEASYVKTSNVTDGTNNQNVEFALDVSSHDKASAAISVINDAIETISSQRSNLGAFQNRLEHTISNLGNASENLSAAESRIRDVDMAKEMMEMTRTNILSQASQSMLAQANQKPQAVLQLLG</sequence>
<feature type="compositionally biased region" description="Polar residues" evidence="6">
    <location>
        <begin position="432"/>
        <end position="462"/>
    </location>
</feature>
<feature type="domain" description="Flagellin C-terminal" evidence="8">
    <location>
        <begin position="756"/>
        <end position="840"/>
    </location>
</feature>
<reference evidence="9 10" key="1">
    <citation type="submission" date="2019-10" db="EMBL/GenBank/DDBJ databases">
        <title>Gracilibacillus sp. nov. isolated from rice seeds.</title>
        <authorList>
            <person name="He S."/>
        </authorList>
    </citation>
    <scope>NUCLEOTIDE SEQUENCE [LARGE SCALE GENOMIC DNA]</scope>
    <source>
        <strain evidence="9 10">TD8</strain>
    </source>
</reference>
<feature type="region of interest" description="Disordered" evidence="6">
    <location>
        <begin position="432"/>
        <end position="466"/>
    </location>
</feature>
<evidence type="ECO:0000313" key="10">
    <source>
        <dbReference type="Proteomes" id="UP000480246"/>
    </source>
</evidence>
<feature type="region of interest" description="Disordered" evidence="6">
    <location>
        <begin position="656"/>
        <end position="676"/>
    </location>
</feature>
<dbReference type="Gene3D" id="1.20.1330.10">
    <property type="entry name" value="f41 fragment of flagellin, N-terminal domain"/>
    <property type="match status" value="2"/>
</dbReference>
<evidence type="ECO:0000256" key="3">
    <source>
        <dbReference type="ARBA" id="ARBA00023143"/>
    </source>
</evidence>
<keyword evidence="3 4" id="KW-0975">Bacterial flagellum</keyword>
<feature type="coiled-coil region" evidence="5">
    <location>
        <begin position="73"/>
        <end position="127"/>
    </location>
</feature>
<dbReference type="AlphaFoldDB" id="A0A7C8KV82"/>
<accession>A0A7C8KV82</accession>
<dbReference type="GO" id="GO:0005576">
    <property type="term" value="C:extracellular region"/>
    <property type="evidence" value="ECO:0007669"/>
    <property type="project" value="UniProtKB-SubCell"/>
</dbReference>
<evidence type="ECO:0000256" key="1">
    <source>
        <dbReference type="ARBA" id="ARBA00005709"/>
    </source>
</evidence>